<dbReference type="EMBL" id="NOJY02000020">
    <property type="protein sequence ID" value="RDY26804.1"/>
    <property type="molecule type" value="Genomic_DNA"/>
</dbReference>
<reference evidence="1 2" key="1">
    <citation type="journal article" date="2017" name="Genome Announc.">
        <title>Draft Genome Sequence of Romboutsia weinsteinii sp. nov. Strain CCRI-19649(T) Isolated from Surface Water.</title>
        <authorList>
            <person name="Maheux A.F."/>
            <person name="Boudreau D.K."/>
            <person name="Berube E."/>
            <person name="Boissinot M."/>
            <person name="Cantin P."/>
            <person name="Raymond F."/>
            <person name="Corbeil J."/>
            <person name="Omar R.F."/>
            <person name="Bergeron M.G."/>
        </authorList>
    </citation>
    <scope>NUCLEOTIDE SEQUENCE [LARGE SCALE GENOMIC DNA]</scope>
    <source>
        <strain evidence="1 2">CCRI-19649</strain>
    </source>
</reference>
<organism evidence="1 2">
    <name type="scientific">Romboutsia weinsteinii</name>
    <dbReference type="NCBI Taxonomy" id="2020949"/>
    <lineage>
        <taxon>Bacteria</taxon>
        <taxon>Bacillati</taxon>
        <taxon>Bacillota</taxon>
        <taxon>Clostridia</taxon>
        <taxon>Peptostreptococcales</taxon>
        <taxon>Peptostreptococcaceae</taxon>
        <taxon>Romboutsia</taxon>
    </lineage>
</organism>
<sequence length="436" mass="52158">MITRENIVEHLENNPKEKELLDEQINYFLPLWMNEKNKQYTIEKLPQNDIDFMQQALLLTNISEEDIELIRNEADFQNVLDIFTKIKDGNNDLISKVTNIYSKNVSCLVDEHEKEIREYIQSKLPKKKKEQVINLKQRGKDETVKRIIREHYESNPNKYEKIEKYTQQFRILIDILDISVFSCEVLKCNSHLIDTISYAVCYPNFLMPLSLNDVLKDNKEIPCNWYWHRKLTVSDYKEFINNHTNTETWKKQYGHAVNNINENMNVPLISIRKRVHLIKDIFANINEKRFDSALIIIFSVIEGILWELVNEVHKTKKIYISDTEIYDCNKDCNFESKRIRDILERTYAKEYLDNDFLKEFCNELYEERNPVLHGRQICSECPNQGMCILKKIFTLDYIIERLISVFQENLFKVFDETFDKEKTNEFLNISNKKDKL</sequence>
<dbReference type="RefSeq" id="WP_094367009.1">
    <property type="nucleotide sequence ID" value="NZ_NOJY02000020.1"/>
</dbReference>
<proteinExistence type="predicted"/>
<dbReference type="AlphaFoldDB" id="A0A371J290"/>
<comment type="caution">
    <text evidence="1">The sequence shown here is derived from an EMBL/GenBank/DDBJ whole genome shotgun (WGS) entry which is preliminary data.</text>
</comment>
<dbReference type="OrthoDB" id="9846312at2"/>
<dbReference type="Proteomes" id="UP000215694">
    <property type="component" value="Unassembled WGS sequence"/>
</dbReference>
<evidence type="ECO:0000313" key="1">
    <source>
        <dbReference type="EMBL" id="RDY26804.1"/>
    </source>
</evidence>
<accession>A0A371J290</accession>
<gene>
    <name evidence="1" type="ORF">CHL78_012090</name>
</gene>
<keyword evidence="2" id="KW-1185">Reference proteome</keyword>
<evidence type="ECO:0008006" key="3">
    <source>
        <dbReference type="Google" id="ProtNLM"/>
    </source>
</evidence>
<name>A0A371J290_9FIRM</name>
<evidence type="ECO:0000313" key="2">
    <source>
        <dbReference type="Proteomes" id="UP000215694"/>
    </source>
</evidence>
<protein>
    <recommendedName>
        <fullName evidence="3">Apea-like HEPN domain-containing protein</fullName>
    </recommendedName>
</protein>